<dbReference type="FunFam" id="3.10.20.90:FF:000058">
    <property type="entry name" value="Octicosapeptide/phox/Bem1p domain kinase superfamily protein"/>
    <property type="match status" value="1"/>
</dbReference>
<dbReference type="Pfam" id="PF00564">
    <property type="entry name" value="PB1"/>
    <property type="match status" value="1"/>
</dbReference>
<gene>
    <name evidence="3" type="ORF">Sjap_019361</name>
</gene>
<dbReference type="Gene3D" id="3.10.20.90">
    <property type="entry name" value="Phosphatidylinositol 3-kinase Catalytic Subunit, Chain A, domain 1"/>
    <property type="match status" value="1"/>
</dbReference>
<evidence type="ECO:0000259" key="2">
    <source>
        <dbReference type="SMART" id="SM00666"/>
    </source>
</evidence>
<dbReference type="EMBL" id="JBBNAE010000008">
    <property type="protein sequence ID" value="KAK9102107.1"/>
    <property type="molecule type" value="Genomic_DNA"/>
</dbReference>
<comment type="caution">
    <text evidence="3">The sequence shown here is derived from an EMBL/GenBank/DDBJ whole genome shotgun (WGS) entry which is preliminary data.</text>
</comment>
<sequence>MGTDHTAIPKDLRPLNIAPEGFFPNPPHEPTATTLSPRSGTGIGTAYLPSMASDSGLGFPNPGTAWNPSKPVSTTAVSAGFGGLGFREGTNSTNLEVSGRVGGNASGEIVGDCSGSTGATSNSRKVKFLCSFGGKILPRPSDSVLRYVGGHTRIISVRRDVRFEEFVQKMFETCGQPVVIKYQLPDEDLDALVSVSCAEDLENMMEEYGKLVERSADGSAKLRVFLFSPLEVEESVLVHFSDLQDSGQRFVEAVNGIPDVVVGSSRLTRRGSIVSATSTQNSDGVMSAGDVLDSHGTTGVGEVGGLISPGTTSPRVAAAAATAAPDVAARLTYIVPNSELQKPQAPPAVGRPQQPVAVDLQRTYGMEFPPGSPYVPSMDFPSSGASKDHRQDTFNIVDSTLFPSNTGFSSTQAIGLDGSLYRQIDHSQQFRDSFTALPPNHVIPVMQMTVPSSAAPVSARPNAVPQSPQHHQSQLNVYGYQPQSPPFLVPVTLQGGVVEWRQVPPPDHVVLSDGLTSYQQRPPLPESVPSFEDCYMCQKALPHAHSDTLIHEQRHNSPNASNPAFHSLRAEDNLWIQHPNRLPVSETSSESIAEHQGVKTQPRVAGQINHDTFTPQFGVHSLASNPDLLHDHESILLQRRGISDSSKMFNPATGGSSSDAHVHYGVHMDNATQFFQGLLPQQNVPLQDQVNHTAYLVSQPIGSDAGPIKPMNIKPPGQVAQESAMGYISKNPGIVTKDEIVGSRVTSDLRPIDGRMEALHISPPEVSGMIEQNVLPIGREQKHEEFSDVKQQMTGNAIYQNNGVTRPGIVPEQLRLVEMQSIPMAEGVQLNFRQPTETNQVTVSESYNVSGPHPTVTAAIPLMTTEEIWQGRPSFANAGSVHTNTGGLSPGDDWKYEASHVNSRMDANITVAGASSDTFSSSSPSYVGDAQNAISANSLFSHQDPWSLRHDPHFPPPRPTKVPASKEAFVVKEETVIPQPSGHLHDLGSENTRSVKGFSDEHIKQELQAVAEGVAASVLQSSTTSDHNACGTIGPTSEVYQPREDNDGDEEARCRNQLEDGKSELLEKMAPAFPFAENIGRLQV</sequence>
<dbReference type="Proteomes" id="UP001417504">
    <property type="component" value="Unassembled WGS sequence"/>
</dbReference>
<feature type="domain" description="PB1" evidence="2">
    <location>
        <begin position="140"/>
        <end position="229"/>
    </location>
</feature>
<dbReference type="InterPro" id="IPR000270">
    <property type="entry name" value="PB1_dom"/>
</dbReference>
<dbReference type="SUPFAM" id="SSF54277">
    <property type="entry name" value="CAD &amp; PB1 domains"/>
    <property type="match status" value="1"/>
</dbReference>
<evidence type="ECO:0000256" key="1">
    <source>
        <dbReference type="SAM" id="MobiDB-lite"/>
    </source>
</evidence>
<feature type="region of interest" description="Disordered" evidence="1">
    <location>
        <begin position="1024"/>
        <end position="1051"/>
    </location>
</feature>
<dbReference type="AlphaFoldDB" id="A0AAP0F446"/>
<feature type="region of interest" description="Disordered" evidence="1">
    <location>
        <begin position="1"/>
        <end position="47"/>
    </location>
</feature>
<name>A0AAP0F446_9MAGN</name>
<dbReference type="PANTHER" id="PTHR31066:SF97">
    <property type="entry name" value="OS03G0401100 PROTEIN"/>
    <property type="match status" value="1"/>
</dbReference>
<dbReference type="CDD" id="cd06410">
    <property type="entry name" value="PB1_UP2"/>
    <property type="match status" value="1"/>
</dbReference>
<dbReference type="InterPro" id="IPR053198">
    <property type="entry name" value="Gynoecium_Dev_Regulator"/>
</dbReference>
<organism evidence="3 4">
    <name type="scientific">Stephania japonica</name>
    <dbReference type="NCBI Taxonomy" id="461633"/>
    <lineage>
        <taxon>Eukaryota</taxon>
        <taxon>Viridiplantae</taxon>
        <taxon>Streptophyta</taxon>
        <taxon>Embryophyta</taxon>
        <taxon>Tracheophyta</taxon>
        <taxon>Spermatophyta</taxon>
        <taxon>Magnoliopsida</taxon>
        <taxon>Ranunculales</taxon>
        <taxon>Menispermaceae</taxon>
        <taxon>Menispermoideae</taxon>
        <taxon>Cissampelideae</taxon>
        <taxon>Stephania</taxon>
    </lineage>
</organism>
<evidence type="ECO:0000313" key="3">
    <source>
        <dbReference type="EMBL" id="KAK9102107.1"/>
    </source>
</evidence>
<accession>A0AAP0F446</accession>
<protein>
    <recommendedName>
        <fullName evidence="2">PB1 domain-containing protein</fullName>
    </recommendedName>
</protein>
<feature type="compositionally biased region" description="Basic and acidic residues" evidence="1">
    <location>
        <begin position="1041"/>
        <end position="1051"/>
    </location>
</feature>
<evidence type="ECO:0000313" key="4">
    <source>
        <dbReference type="Proteomes" id="UP001417504"/>
    </source>
</evidence>
<keyword evidence="4" id="KW-1185">Reference proteome</keyword>
<reference evidence="3 4" key="1">
    <citation type="submission" date="2024-01" db="EMBL/GenBank/DDBJ databases">
        <title>Genome assemblies of Stephania.</title>
        <authorList>
            <person name="Yang L."/>
        </authorList>
    </citation>
    <scope>NUCLEOTIDE SEQUENCE [LARGE SCALE GENOMIC DNA]</scope>
    <source>
        <strain evidence="3">QJT</strain>
        <tissue evidence="3">Leaf</tissue>
    </source>
</reference>
<dbReference type="PANTHER" id="PTHR31066">
    <property type="entry name" value="OS05G0427100 PROTEIN-RELATED"/>
    <property type="match status" value="1"/>
</dbReference>
<proteinExistence type="predicted"/>
<dbReference type="SMART" id="SM00666">
    <property type="entry name" value="PB1"/>
    <property type="match status" value="1"/>
</dbReference>